<evidence type="ECO:0000313" key="2">
    <source>
        <dbReference type="EMBL" id="KAG7287079.1"/>
    </source>
</evidence>
<reference evidence="2" key="1">
    <citation type="submission" date="2023-02" db="EMBL/GenBank/DDBJ databases">
        <authorList>
            <person name="Palmer J.M."/>
        </authorList>
    </citation>
    <scope>NUCLEOTIDE SEQUENCE</scope>
    <source>
        <strain evidence="2">FW57</strain>
    </source>
</reference>
<keyword evidence="3" id="KW-1185">Reference proteome</keyword>
<gene>
    <name evidence="2" type="ORF">NEMBOFW57_006582</name>
</gene>
<dbReference type="PANTHER" id="PTHR40640">
    <property type="entry name" value="ANCHORED GLYCOPROTEIN, PUTATIVE (AFU_ORTHOLOGUE AFUA_8G04860)-RELATED"/>
    <property type="match status" value="1"/>
</dbReference>
<evidence type="ECO:0000256" key="1">
    <source>
        <dbReference type="SAM" id="SignalP"/>
    </source>
</evidence>
<accession>A0AAD4ETL1</accession>
<feature type="signal peptide" evidence="1">
    <location>
        <begin position="1"/>
        <end position="21"/>
    </location>
</feature>
<proteinExistence type="predicted"/>
<organism evidence="2 3">
    <name type="scientific">Staphylotrichum longicolle</name>
    <dbReference type="NCBI Taxonomy" id="669026"/>
    <lineage>
        <taxon>Eukaryota</taxon>
        <taxon>Fungi</taxon>
        <taxon>Dikarya</taxon>
        <taxon>Ascomycota</taxon>
        <taxon>Pezizomycotina</taxon>
        <taxon>Sordariomycetes</taxon>
        <taxon>Sordariomycetidae</taxon>
        <taxon>Sordariales</taxon>
        <taxon>Chaetomiaceae</taxon>
        <taxon>Staphylotrichum</taxon>
    </lineage>
</organism>
<dbReference type="AlphaFoldDB" id="A0AAD4ETL1"/>
<keyword evidence="1" id="KW-0732">Signal</keyword>
<dbReference type="EMBL" id="JAHCVI010000003">
    <property type="protein sequence ID" value="KAG7287079.1"/>
    <property type="molecule type" value="Genomic_DNA"/>
</dbReference>
<dbReference type="PANTHER" id="PTHR40640:SF1">
    <property type="entry name" value="ANCHORED GLYCOPROTEIN, PUTATIVE (AFU_ORTHOLOGUE AFUA_8G04860)-RELATED"/>
    <property type="match status" value="1"/>
</dbReference>
<name>A0AAD4ETL1_9PEZI</name>
<comment type="caution">
    <text evidence="2">The sequence shown here is derived from an EMBL/GenBank/DDBJ whole genome shotgun (WGS) entry which is preliminary data.</text>
</comment>
<dbReference type="Proteomes" id="UP001197093">
    <property type="component" value="Unassembled WGS sequence"/>
</dbReference>
<protein>
    <submittedName>
        <fullName evidence="2">Uncharacterized protein</fullName>
    </submittedName>
</protein>
<feature type="chain" id="PRO_5041948678" evidence="1">
    <location>
        <begin position="22"/>
        <end position="198"/>
    </location>
</feature>
<evidence type="ECO:0000313" key="3">
    <source>
        <dbReference type="Proteomes" id="UP001197093"/>
    </source>
</evidence>
<sequence length="198" mass="20643">MRLQRPALFAWLCAVAGSTRGQSTVSVYLPEYSDSDWAALRGSVISSDKSVTAYTVFCADQAPSCQIAGELPFVFTEGAHTLVYKGSEPGTLTADLECKLEGKTAATCTGSSSFGSHYRQGTVTGPTQTVWTSTFAAAQVTWGVLTLTTPGPQSATTDLDGSVVATMTSAPSSTSGAGRLLGDSWVMMAAVGLVFLFR</sequence>